<name>A0A1U7CSZ1_9BACT</name>
<dbReference type="GO" id="GO:0004719">
    <property type="term" value="F:protein-L-isoaspartate (D-aspartate) O-methyltransferase activity"/>
    <property type="evidence" value="ECO:0007669"/>
    <property type="project" value="UniProtKB-UniRule"/>
</dbReference>
<dbReference type="Gene3D" id="3.40.50.150">
    <property type="entry name" value="Vaccinia Virus protein VP39"/>
    <property type="match status" value="1"/>
</dbReference>
<evidence type="ECO:0000256" key="3">
    <source>
        <dbReference type="ARBA" id="ARBA00022490"/>
    </source>
</evidence>
<dbReference type="RefSeq" id="WP_237170507.1">
    <property type="nucleotide sequence ID" value="NZ_CP019082.1"/>
</dbReference>
<comment type="subcellular location">
    <subcellularLocation>
        <location evidence="1 7">Cytoplasm</location>
    </subcellularLocation>
</comment>
<evidence type="ECO:0000256" key="5">
    <source>
        <dbReference type="ARBA" id="ARBA00022679"/>
    </source>
</evidence>
<keyword evidence="6 7" id="KW-0949">S-adenosyl-L-methionine</keyword>
<dbReference type="GO" id="GO:0005737">
    <property type="term" value="C:cytoplasm"/>
    <property type="evidence" value="ECO:0007669"/>
    <property type="project" value="UniProtKB-SubCell"/>
</dbReference>
<dbReference type="InterPro" id="IPR029063">
    <property type="entry name" value="SAM-dependent_MTases_sf"/>
</dbReference>
<comment type="function">
    <text evidence="7">Catalyzes the methyl esterification of L-isoaspartyl residues in peptides and proteins that result from spontaneous decomposition of normal L-aspartyl and L-asparaginyl residues. It plays a role in the repair and/or degradation of damaged proteins.</text>
</comment>
<keyword evidence="4 7" id="KW-0489">Methyltransferase</keyword>
<dbReference type="CDD" id="cd02440">
    <property type="entry name" value="AdoMet_MTases"/>
    <property type="match status" value="1"/>
</dbReference>
<dbReference type="Pfam" id="PF01135">
    <property type="entry name" value="PCMT"/>
    <property type="match status" value="1"/>
</dbReference>
<evidence type="ECO:0000256" key="7">
    <source>
        <dbReference type="HAMAP-Rule" id="MF_00090"/>
    </source>
</evidence>
<evidence type="ECO:0000256" key="6">
    <source>
        <dbReference type="ARBA" id="ARBA00022691"/>
    </source>
</evidence>
<sequence length="252" mass="27711">MDGMRKRPWLRGALLLLTGVVLCLFAALASAGFQFVESDETYGARRREMVARQIEARGVSNPAVLEAMRRIPRHRFVPRLMRGRAYHNSPLPIGHEQTISQPYIVGLMTSLVRPSKSKRVLEIGTGSGYQAAVLSECFGEVDTIEVIPELGLQAKAILTELGCRNVNLKVGDGYAGWPEKAPFDAVLLTAAPPKRIPQPLLDQLKVGGILVAPVGRWYQELVKITRTPSGFERAVVAPVQFVRMTGKAEADR</sequence>
<keyword evidence="9" id="KW-1185">Reference proteome</keyword>
<dbReference type="InterPro" id="IPR000682">
    <property type="entry name" value="PCMT"/>
</dbReference>
<dbReference type="GO" id="GO:0032259">
    <property type="term" value="P:methylation"/>
    <property type="evidence" value="ECO:0007669"/>
    <property type="project" value="UniProtKB-KW"/>
</dbReference>
<dbReference type="KEGG" id="pbor:BSF38_03548"/>
<organism evidence="8 9">
    <name type="scientific">Paludisphaera borealis</name>
    <dbReference type="NCBI Taxonomy" id="1387353"/>
    <lineage>
        <taxon>Bacteria</taxon>
        <taxon>Pseudomonadati</taxon>
        <taxon>Planctomycetota</taxon>
        <taxon>Planctomycetia</taxon>
        <taxon>Isosphaerales</taxon>
        <taxon>Isosphaeraceae</taxon>
        <taxon>Paludisphaera</taxon>
    </lineage>
</organism>
<dbReference type="Proteomes" id="UP000186309">
    <property type="component" value="Chromosome"/>
</dbReference>
<evidence type="ECO:0000256" key="2">
    <source>
        <dbReference type="ARBA" id="ARBA00005369"/>
    </source>
</evidence>
<dbReference type="NCBIfam" id="TIGR00080">
    <property type="entry name" value="pimt"/>
    <property type="match status" value="1"/>
</dbReference>
<dbReference type="HAMAP" id="MF_00090">
    <property type="entry name" value="PIMT"/>
    <property type="match status" value="1"/>
</dbReference>
<gene>
    <name evidence="8" type="primary">pcm_1</name>
    <name evidence="7" type="synonym">pcm</name>
    <name evidence="8" type="ORF">BSF38_03548</name>
</gene>
<evidence type="ECO:0000313" key="9">
    <source>
        <dbReference type="Proteomes" id="UP000186309"/>
    </source>
</evidence>
<keyword evidence="5 7" id="KW-0808">Transferase</keyword>
<evidence type="ECO:0000313" key="8">
    <source>
        <dbReference type="EMBL" id="APW62016.1"/>
    </source>
</evidence>
<dbReference type="PANTHER" id="PTHR11579">
    <property type="entry name" value="PROTEIN-L-ISOASPARTATE O-METHYLTRANSFERASE"/>
    <property type="match status" value="1"/>
</dbReference>
<dbReference type="FunFam" id="3.40.50.150:FF:000010">
    <property type="entry name" value="Protein-L-isoaspartate O-methyltransferase"/>
    <property type="match status" value="1"/>
</dbReference>
<evidence type="ECO:0000256" key="1">
    <source>
        <dbReference type="ARBA" id="ARBA00004496"/>
    </source>
</evidence>
<keyword evidence="3 7" id="KW-0963">Cytoplasm</keyword>
<dbReference type="EC" id="2.1.1.77" evidence="7"/>
<dbReference type="STRING" id="1387353.BSF38_03548"/>
<dbReference type="AlphaFoldDB" id="A0A1U7CSZ1"/>
<comment type="similarity">
    <text evidence="2 7">Belongs to the methyltransferase superfamily. L-isoaspartyl/D-aspartyl protein methyltransferase family.</text>
</comment>
<dbReference type="GO" id="GO:0030091">
    <property type="term" value="P:protein repair"/>
    <property type="evidence" value="ECO:0007669"/>
    <property type="project" value="UniProtKB-UniRule"/>
</dbReference>
<accession>A0A1U7CSZ1</accession>
<dbReference type="EMBL" id="CP019082">
    <property type="protein sequence ID" value="APW62016.1"/>
    <property type="molecule type" value="Genomic_DNA"/>
</dbReference>
<dbReference type="SUPFAM" id="SSF53335">
    <property type="entry name" value="S-adenosyl-L-methionine-dependent methyltransferases"/>
    <property type="match status" value="1"/>
</dbReference>
<dbReference type="PANTHER" id="PTHR11579:SF0">
    <property type="entry name" value="PROTEIN-L-ISOASPARTATE(D-ASPARTATE) O-METHYLTRANSFERASE"/>
    <property type="match status" value="1"/>
</dbReference>
<reference evidence="9" key="1">
    <citation type="submission" date="2016-12" db="EMBL/GenBank/DDBJ databases">
        <title>Comparative genomics of four Isosphaeraceae planctomycetes: a common pool of plasmids and glycoside hydrolase genes.</title>
        <authorList>
            <person name="Ivanova A."/>
        </authorList>
    </citation>
    <scope>NUCLEOTIDE SEQUENCE [LARGE SCALE GENOMIC DNA]</scope>
    <source>
        <strain evidence="9">PX4</strain>
    </source>
</reference>
<feature type="active site" evidence="7">
    <location>
        <position position="100"/>
    </location>
</feature>
<dbReference type="NCBIfam" id="NF001453">
    <property type="entry name" value="PRK00312.1"/>
    <property type="match status" value="1"/>
</dbReference>
<evidence type="ECO:0000256" key="4">
    <source>
        <dbReference type="ARBA" id="ARBA00022603"/>
    </source>
</evidence>
<comment type="catalytic activity">
    <reaction evidence="7">
        <text>[protein]-L-isoaspartate + S-adenosyl-L-methionine = [protein]-L-isoaspartate alpha-methyl ester + S-adenosyl-L-homocysteine</text>
        <dbReference type="Rhea" id="RHEA:12705"/>
        <dbReference type="Rhea" id="RHEA-COMP:12143"/>
        <dbReference type="Rhea" id="RHEA-COMP:12144"/>
        <dbReference type="ChEBI" id="CHEBI:57856"/>
        <dbReference type="ChEBI" id="CHEBI:59789"/>
        <dbReference type="ChEBI" id="CHEBI:90596"/>
        <dbReference type="ChEBI" id="CHEBI:90598"/>
        <dbReference type="EC" id="2.1.1.77"/>
    </reaction>
</comment>
<proteinExistence type="inferred from homology"/>
<protein>
    <recommendedName>
        <fullName evidence="7">Protein-L-isoaspartate O-methyltransferase</fullName>
        <ecNumber evidence="7">2.1.1.77</ecNumber>
    </recommendedName>
    <alternativeName>
        <fullName evidence="7">L-isoaspartyl protein carboxyl methyltransferase</fullName>
    </alternativeName>
    <alternativeName>
        <fullName evidence="7">Protein L-isoaspartyl methyltransferase</fullName>
    </alternativeName>
    <alternativeName>
        <fullName evidence="7">Protein-beta-aspartate methyltransferase</fullName>
        <shortName evidence="7">PIMT</shortName>
    </alternativeName>
</protein>